<dbReference type="InterPro" id="IPR014729">
    <property type="entry name" value="Rossmann-like_a/b/a_fold"/>
</dbReference>
<keyword evidence="3" id="KW-0456">Lyase</keyword>
<comment type="caution">
    <text evidence="3">The sequence shown here is derived from an EMBL/GenBank/DDBJ whole genome shotgun (WGS) entry which is preliminary data.</text>
</comment>
<dbReference type="EMBL" id="PXYI01000011">
    <property type="protein sequence ID" value="PSJ36852.1"/>
    <property type="molecule type" value="Genomic_DNA"/>
</dbReference>
<dbReference type="AlphaFoldDB" id="A0A2P7QFT7"/>
<evidence type="ECO:0000256" key="1">
    <source>
        <dbReference type="ARBA" id="ARBA00001932"/>
    </source>
</evidence>
<name>A0A2P7QFT7_9SPHN</name>
<dbReference type="SUPFAM" id="SSF48173">
    <property type="entry name" value="Cryptochrome/photolyase FAD-binding domain"/>
    <property type="match status" value="1"/>
</dbReference>
<organism evidence="3 4">
    <name type="scientific">Allosphingosinicella deserti</name>
    <dbReference type="NCBI Taxonomy" id="2116704"/>
    <lineage>
        <taxon>Bacteria</taxon>
        <taxon>Pseudomonadati</taxon>
        <taxon>Pseudomonadota</taxon>
        <taxon>Alphaproteobacteria</taxon>
        <taxon>Sphingomonadales</taxon>
        <taxon>Sphingomonadaceae</taxon>
        <taxon>Allosphingosinicella</taxon>
    </lineage>
</organism>
<dbReference type="OrthoDB" id="9772484at2"/>
<gene>
    <name evidence="3" type="ORF">C7I55_24380</name>
</gene>
<dbReference type="Proteomes" id="UP000241167">
    <property type="component" value="Unassembled WGS sequence"/>
</dbReference>
<protein>
    <submittedName>
        <fullName evidence="3">DNA photolyase</fullName>
    </submittedName>
</protein>
<dbReference type="RefSeq" id="WP_106515666.1">
    <property type="nucleotide sequence ID" value="NZ_PXYI01000011.1"/>
</dbReference>
<reference evidence="3 4" key="1">
    <citation type="submission" date="2018-03" db="EMBL/GenBank/DDBJ databases">
        <title>The draft genome of Sphingosinicella sp. GL-C-18.</title>
        <authorList>
            <person name="Liu L."/>
            <person name="Li L."/>
            <person name="Liang L."/>
            <person name="Zhang X."/>
            <person name="Wang T."/>
        </authorList>
    </citation>
    <scope>NUCLEOTIDE SEQUENCE [LARGE SCALE GENOMIC DNA]</scope>
    <source>
        <strain evidence="3 4">GL-C-18</strain>
    </source>
</reference>
<dbReference type="SUPFAM" id="SSF52425">
    <property type="entry name" value="Cryptochrome/photolyase, N-terminal domain"/>
    <property type="match status" value="1"/>
</dbReference>
<dbReference type="Gene3D" id="3.40.50.620">
    <property type="entry name" value="HUPs"/>
    <property type="match status" value="1"/>
</dbReference>
<dbReference type="Pfam" id="PF00875">
    <property type="entry name" value="DNA_photolyase"/>
    <property type="match status" value="1"/>
</dbReference>
<proteinExistence type="predicted"/>
<dbReference type="InterPro" id="IPR052219">
    <property type="entry name" value="Photolyase_Class-2"/>
</dbReference>
<keyword evidence="4" id="KW-1185">Reference proteome</keyword>
<dbReference type="InterPro" id="IPR006050">
    <property type="entry name" value="DNA_photolyase_N"/>
</dbReference>
<dbReference type="PROSITE" id="PS51645">
    <property type="entry name" value="PHR_CRY_ALPHA_BETA"/>
    <property type="match status" value="1"/>
</dbReference>
<feature type="domain" description="Photolyase/cryptochrome alpha/beta" evidence="2">
    <location>
        <begin position="32"/>
        <end position="161"/>
    </location>
</feature>
<evidence type="ECO:0000313" key="3">
    <source>
        <dbReference type="EMBL" id="PSJ36852.1"/>
    </source>
</evidence>
<dbReference type="GO" id="GO:0000719">
    <property type="term" value="P:photoreactive repair"/>
    <property type="evidence" value="ECO:0007669"/>
    <property type="project" value="TreeGrafter"/>
</dbReference>
<dbReference type="Gene3D" id="1.10.579.10">
    <property type="entry name" value="DNA Cyclobutane Dipyrimidine Photolyase, subunit A, domain 3"/>
    <property type="match status" value="1"/>
</dbReference>
<dbReference type="InterPro" id="IPR036155">
    <property type="entry name" value="Crypto/Photolyase_N_sf"/>
</dbReference>
<dbReference type="PANTHER" id="PTHR10211:SF0">
    <property type="entry name" value="DEOXYRIBODIPYRIMIDINE PHOTO-LYASE"/>
    <property type="match status" value="1"/>
</dbReference>
<dbReference type="PANTHER" id="PTHR10211">
    <property type="entry name" value="DEOXYRIBODIPYRIMIDINE PHOTOLYASE"/>
    <property type="match status" value="1"/>
</dbReference>
<dbReference type="Gene3D" id="1.25.40.80">
    <property type="match status" value="1"/>
</dbReference>
<dbReference type="InterPro" id="IPR036134">
    <property type="entry name" value="Crypto/Photolyase_FAD-like_sf"/>
</dbReference>
<accession>A0A2P7QFT7</accession>
<evidence type="ECO:0000259" key="2">
    <source>
        <dbReference type="PROSITE" id="PS51645"/>
    </source>
</evidence>
<sequence length="496" mass="55124">MMQAEIPPPLRAWREAPRCRALNAHALRADGRYVLCWLQQALRADDNPAIDAAILLGNALGLPVLVYHGLREDYPFASDRFHRFILGASRDLAAGCRARGVACVQHVDRAERRERGLVYRLAEVAAAVVLEDQPAFVAQWQAQRLASKSGAAVIAVNAACLVPPAALDRGVGTTAAFRRRHAAARDAWQDWSDESALSGPYDGPLPFVPDRLETARDTDLDALIASLDIDHALSPSMMLPGSRAEVCIRLRRLTDEVLPDYAEARGDPARPEGASTLSPYLHFGVVGPREVMAAIRESAVPAEQQEKFADELLTWREWFHYKARTLAVPESYARVPDWARAQLERHAADPRPEHESLWALVHGETRDETWNACQKQYLVDGWMHNNLRMYWAKRILAMTPDPRTAWATACYLNDRLSLDGRDPSTYGNLAWAFGDAAPGYRDLPIYGLVQTRTDKAMRKRPGGTEWIRAAAARERPTLAVPGAPPSAPYLDETVPI</sequence>
<evidence type="ECO:0000313" key="4">
    <source>
        <dbReference type="Proteomes" id="UP000241167"/>
    </source>
</evidence>
<comment type="cofactor">
    <cofactor evidence="1">
        <name>(6R)-5,10-methylene-5,6,7,8-tetrahydrofolate</name>
        <dbReference type="ChEBI" id="CHEBI:15636"/>
    </cofactor>
</comment>
<dbReference type="GO" id="GO:0003904">
    <property type="term" value="F:deoxyribodipyrimidine photo-lyase activity"/>
    <property type="evidence" value="ECO:0007669"/>
    <property type="project" value="TreeGrafter"/>
</dbReference>